<protein>
    <recommendedName>
        <fullName evidence="8">Cora-domain-containing protein</fullName>
    </recommendedName>
</protein>
<evidence type="ECO:0000256" key="3">
    <source>
        <dbReference type="ARBA" id="ARBA00022989"/>
    </source>
</evidence>
<gene>
    <name evidence="6" type="ORF">L207DRAFT_633873</name>
</gene>
<dbReference type="SUPFAM" id="SSF144083">
    <property type="entry name" value="Magnesium transport protein CorA, transmembrane region"/>
    <property type="match status" value="1"/>
</dbReference>
<accession>A0A2J6RR02</accession>
<organism evidence="6 7">
    <name type="scientific">Hyaloscypha variabilis (strain UAMH 11265 / GT02V1 / F)</name>
    <name type="common">Meliniomyces variabilis</name>
    <dbReference type="NCBI Taxonomy" id="1149755"/>
    <lineage>
        <taxon>Eukaryota</taxon>
        <taxon>Fungi</taxon>
        <taxon>Dikarya</taxon>
        <taxon>Ascomycota</taxon>
        <taxon>Pezizomycotina</taxon>
        <taxon>Leotiomycetes</taxon>
        <taxon>Helotiales</taxon>
        <taxon>Hyaloscyphaceae</taxon>
        <taxon>Hyaloscypha</taxon>
        <taxon>Hyaloscypha variabilis</taxon>
    </lineage>
</organism>
<evidence type="ECO:0008006" key="8">
    <source>
        <dbReference type="Google" id="ProtNLM"/>
    </source>
</evidence>
<feature type="transmembrane region" description="Helical" evidence="5">
    <location>
        <begin position="433"/>
        <end position="457"/>
    </location>
</feature>
<dbReference type="GO" id="GO:0016020">
    <property type="term" value="C:membrane"/>
    <property type="evidence" value="ECO:0007669"/>
    <property type="project" value="UniProtKB-SubCell"/>
</dbReference>
<evidence type="ECO:0000313" key="7">
    <source>
        <dbReference type="Proteomes" id="UP000235786"/>
    </source>
</evidence>
<feature type="transmembrane region" description="Helical" evidence="5">
    <location>
        <begin position="395"/>
        <end position="413"/>
    </location>
</feature>
<dbReference type="OrthoDB" id="2830640at2759"/>
<evidence type="ECO:0000256" key="1">
    <source>
        <dbReference type="ARBA" id="ARBA00004141"/>
    </source>
</evidence>
<reference evidence="6 7" key="1">
    <citation type="submission" date="2016-04" db="EMBL/GenBank/DDBJ databases">
        <title>A degradative enzymes factory behind the ericoid mycorrhizal symbiosis.</title>
        <authorList>
            <consortium name="DOE Joint Genome Institute"/>
            <person name="Martino E."/>
            <person name="Morin E."/>
            <person name="Grelet G."/>
            <person name="Kuo A."/>
            <person name="Kohler A."/>
            <person name="Daghino S."/>
            <person name="Barry K."/>
            <person name="Choi C."/>
            <person name="Cichocki N."/>
            <person name="Clum A."/>
            <person name="Copeland A."/>
            <person name="Hainaut M."/>
            <person name="Haridas S."/>
            <person name="Labutti K."/>
            <person name="Lindquist E."/>
            <person name="Lipzen A."/>
            <person name="Khouja H.-R."/>
            <person name="Murat C."/>
            <person name="Ohm R."/>
            <person name="Olson A."/>
            <person name="Spatafora J."/>
            <person name="Veneault-Fourrey C."/>
            <person name="Henrissat B."/>
            <person name="Grigoriev I."/>
            <person name="Martin F."/>
            <person name="Perotto S."/>
        </authorList>
    </citation>
    <scope>NUCLEOTIDE SEQUENCE [LARGE SCALE GENOMIC DNA]</scope>
    <source>
        <strain evidence="6 7">F</strain>
    </source>
</reference>
<dbReference type="InterPro" id="IPR045863">
    <property type="entry name" value="CorA_TM1_TM2"/>
</dbReference>
<dbReference type="EMBL" id="KZ613945">
    <property type="protein sequence ID" value="PMD40939.1"/>
    <property type="molecule type" value="Genomic_DNA"/>
</dbReference>
<evidence type="ECO:0000256" key="5">
    <source>
        <dbReference type="SAM" id="Phobius"/>
    </source>
</evidence>
<keyword evidence="3 5" id="KW-1133">Transmembrane helix</keyword>
<comment type="subcellular location">
    <subcellularLocation>
        <location evidence="1">Membrane</location>
        <topology evidence="1">Multi-pass membrane protein</topology>
    </subcellularLocation>
</comment>
<keyword evidence="7" id="KW-1185">Reference proteome</keyword>
<evidence type="ECO:0000256" key="2">
    <source>
        <dbReference type="ARBA" id="ARBA00022692"/>
    </source>
</evidence>
<proteinExistence type="predicted"/>
<evidence type="ECO:0000256" key="4">
    <source>
        <dbReference type="ARBA" id="ARBA00023136"/>
    </source>
</evidence>
<dbReference type="AlphaFoldDB" id="A0A2J6RR02"/>
<keyword evidence="4 5" id="KW-0472">Membrane</keyword>
<keyword evidence="2 5" id="KW-0812">Transmembrane</keyword>
<dbReference type="Proteomes" id="UP000235786">
    <property type="component" value="Unassembled WGS sequence"/>
</dbReference>
<dbReference type="STRING" id="1149755.A0A2J6RR02"/>
<sequence length="482" mass="53608">MDETTPWEVAIKRGVQFAQATHCSTLEINFSNSLPQPVCLVGSVNDETISEWLEELSPQPGQASCGGAGSRLRLLIAVADFDGNDNSVRMSIREDIFTGLNQRLYLPGCFASLITSYHVRGFKYPISSRQCHCDDMKPNYGFFLRRPYWDPDFVQLAITHDARTNSSTGFAVVHSGHNLILDTITGYETTFGVVSSQPLLLPLIILDSYVQLVTRWLQNNHLALERIAVNCGQTSYGDTPFSDLPDPLATDFVAATRRLTGMGHGTAHDMVKVNCVLLALEQASKWSHSIESRRETTEKSNLQNNSDLDFTVMKAKAEYLKDTCNVLLLEAACAKSRIRDLSQAIYHYMAAKNARANISIAETSAIIAKASKEDSAAMRTIAIESKRDSSGMKTISLLGMIFLPGTFVAAIFSMPVFNWDEDGATLIGSGFKYYWAVTIPLTILVLTTWAMGMLLPWEKLFARRWRSWKDVLRNCKEASNLV</sequence>
<evidence type="ECO:0000313" key="6">
    <source>
        <dbReference type="EMBL" id="PMD40939.1"/>
    </source>
</evidence>
<name>A0A2J6RR02_HYAVF</name>
<dbReference type="Gene3D" id="1.20.58.340">
    <property type="entry name" value="Magnesium transport protein CorA, transmembrane region"/>
    <property type="match status" value="1"/>
</dbReference>